<dbReference type="InterPro" id="IPR001584">
    <property type="entry name" value="Integrase_cat-core"/>
</dbReference>
<dbReference type="InterPro" id="IPR012337">
    <property type="entry name" value="RNaseH-like_sf"/>
</dbReference>
<dbReference type="PROSITE" id="PS50994">
    <property type="entry name" value="INTEGRASE"/>
    <property type="match status" value="1"/>
</dbReference>
<proteinExistence type="predicted"/>
<dbReference type="GO" id="GO:0015074">
    <property type="term" value="P:DNA integration"/>
    <property type="evidence" value="ECO:0007669"/>
    <property type="project" value="InterPro"/>
</dbReference>
<dbReference type="InterPro" id="IPR036397">
    <property type="entry name" value="RNaseH_sf"/>
</dbReference>
<feature type="domain" description="Integrase catalytic" evidence="1">
    <location>
        <begin position="172"/>
        <end position="296"/>
    </location>
</feature>
<sequence length="296" mass="33408">MIQRLYVTSVRLKGTLRSIAPTFTNGVLRQGCLSCRKPNNVERYIYVGDGKAVQVEAIGKYRLLLKIGGGKFSLFLDSKLVGSGSLSAYDNLYSLDTIASFNESLHLSTRGIKRKLTNKNSASLWHKRLGHISKRQVERLVSDGILEPLDFADFDVCVNYITGKQTNMRRYKANRAMDVLELIHTDTCGPFSSAAWNGQQYFVTFIDDFSRYGYIYLIHEKLQSLDVFKSFRAKVENQLDKRIKSARSNRGGEYYGRYDGSGEQRPGPVAKFLEECGIVPQYTMSSSPTMNGVAER</sequence>
<dbReference type="EMBL" id="JACGWM010001695">
    <property type="protein sequence ID" value="KAL0289356.1"/>
    <property type="molecule type" value="Genomic_DNA"/>
</dbReference>
<organism evidence="2">
    <name type="scientific">Sesamum calycinum</name>
    <dbReference type="NCBI Taxonomy" id="2727403"/>
    <lineage>
        <taxon>Eukaryota</taxon>
        <taxon>Viridiplantae</taxon>
        <taxon>Streptophyta</taxon>
        <taxon>Embryophyta</taxon>
        <taxon>Tracheophyta</taxon>
        <taxon>Spermatophyta</taxon>
        <taxon>Magnoliopsida</taxon>
        <taxon>eudicotyledons</taxon>
        <taxon>Gunneridae</taxon>
        <taxon>Pentapetalae</taxon>
        <taxon>asterids</taxon>
        <taxon>lamiids</taxon>
        <taxon>Lamiales</taxon>
        <taxon>Pedaliaceae</taxon>
        <taxon>Sesamum</taxon>
    </lineage>
</organism>
<dbReference type="InterPro" id="IPR039537">
    <property type="entry name" value="Retrotran_Ty1/copia-like"/>
</dbReference>
<protein>
    <recommendedName>
        <fullName evidence="1">Integrase catalytic domain-containing protein</fullName>
    </recommendedName>
</protein>
<dbReference type="Gene3D" id="3.30.420.10">
    <property type="entry name" value="Ribonuclease H-like superfamily/Ribonuclease H"/>
    <property type="match status" value="1"/>
</dbReference>
<evidence type="ECO:0000259" key="1">
    <source>
        <dbReference type="PROSITE" id="PS50994"/>
    </source>
</evidence>
<accession>A0AAW2J4D9</accession>
<dbReference type="PANTHER" id="PTHR42648:SF28">
    <property type="entry name" value="TRANSPOSON-ENCODED PROTEIN WITH RIBONUCLEASE H-LIKE AND RETROVIRUS ZINC FINGER-LIKE DOMAINS"/>
    <property type="match status" value="1"/>
</dbReference>
<evidence type="ECO:0000313" key="2">
    <source>
        <dbReference type="EMBL" id="KAL0289356.1"/>
    </source>
</evidence>
<name>A0AAW2J4D9_9LAMI</name>
<dbReference type="AlphaFoldDB" id="A0AAW2J4D9"/>
<dbReference type="PANTHER" id="PTHR42648">
    <property type="entry name" value="TRANSPOSASE, PUTATIVE-RELATED"/>
    <property type="match status" value="1"/>
</dbReference>
<reference evidence="2" key="2">
    <citation type="journal article" date="2024" name="Plant">
        <title>Genomic evolution and insights into agronomic trait innovations of Sesamum species.</title>
        <authorList>
            <person name="Miao H."/>
            <person name="Wang L."/>
            <person name="Qu L."/>
            <person name="Liu H."/>
            <person name="Sun Y."/>
            <person name="Le M."/>
            <person name="Wang Q."/>
            <person name="Wei S."/>
            <person name="Zheng Y."/>
            <person name="Lin W."/>
            <person name="Duan Y."/>
            <person name="Cao H."/>
            <person name="Xiong S."/>
            <person name="Wang X."/>
            <person name="Wei L."/>
            <person name="Li C."/>
            <person name="Ma Q."/>
            <person name="Ju M."/>
            <person name="Zhao R."/>
            <person name="Li G."/>
            <person name="Mu C."/>
            <person name="Tian Q."/>
            <person name="Mei H."/>
            <person name="Zhang T."/>
            <person name="Gao T."/>
            <person name="Zhang H."/>
        </authorList>
    </citation>
    <scope>NUCLEOTIDE SEQUENCE</scope>
    <source>
        <strain evidence="2">KEN8</strain>
    </source>
</reference>
<reference evidence="2" key="1">
    <citation type="submission" date="2020-06" db="EMBL/GenBank/DDBJ databases">
        <authorList>
            <person name="Li T."/>
            <person name="Hu X."/>
            <person name="Zhang T."/>
            <person name="Song X."/>
            <person name="Zhang H."/>
            <person name="Dai N."/>
            <person name="Sheng W."/>
            <person name="Hou X."/>
            <person name="Wei L."/>
        </authorList>
    </citation>
    <scope>NUCLEOTIDE SEQUENCE</scope>
    <source>
        <strain evidence="2">KEN8</strain>
        <tissue evidence="2">Leaf</tissue>
    </source>
</reference>
<gene>
    <name evidence="2" type="ORF">Scaly_2705800</name>
</gene>
<comment type="caution">
    <text evidence="2">The sequence shown here is derived from an EMBL/GenBank/DDBJ whole genome shotgun (WGS) entry which is preliminary data.</text>
</comment>
<dbReference type="GO" id="GO:0003676">
    <property type="term" value="F:nucleic acid binding"/>
    <property type="evidence" value="ECO:0007669"/>
    <property type="project" value="InterPro"/>
</dbReference>
<dbReference type="SUPFAM" id="SSF53098">
    <property type="entry name" value="Ribonuclease H-like"/>
    <property type="match status" value="1"/>
</dbReference>
<dbReference type="Pfam" id="PF13976">
    <property type="entry name" value="gag_pre-integrs"/>
    <property type="match status" value="1"/>
</dbReference>
<dbReference type="InterPro" id="IPR025724">
    <property type="entry name" value="GAG-pre-integrase_dom"/>
</dbReference>